<accession>A0A9N7TTC5</accession>
<evidence type="ECO:0000313" key="1">
    <source>
        <dbReference type="EMBL" id="CAB1418805.1"/>
    </source>
</evidence>
<sequence>MQTACSEFQSAAEVVVSSDSHTAALNKSEGRVRSQRDGFVSVLFEKTHISRGGAQGLSGGTEQASFEVPPGEMSIVAWVSPLSYFSPSLGSSSSSLSEWWGRAIDVFASQEAAQTRTTGLASPVVSVEIKRTATEAQRTLMLPRSR</sequence>
<keyword evidence="2" id="KW-1185">Reference proteome</keyword>
<dbReference type="EMBL" id="CADEAL010000341">
    <property type="protein sequence ID" value="CAB1418805.1"/>
    <property type="molecule type" value="Genomic_DNA"/>
</dbReference>
<comment type="caution">
    <text evidence="1">The sequence shown here is derived from an EMBL/GenBank/DDBJ whole genome shotgun (WGS) entry which is preliminary data.</text>
</comment>
<name>A0A9N7TTC5_PLEPL</name>
<reference evidence="1" key="1">
    <citation type="submission" date="2020-03" db="EMBL/GenBank/DDBJ databases">
        <authorList>
            <person name="Weist P."/>
        </authorList>
    </citation>
    <scope>NUCLEOTIDE SEQUENCE</scope>
</reference>
<evidence type="ECO:0000313" key="2">
    <source>
        <dbReference type="Proteomes" id="UP001153269"/>
    </source>
</evidence>
<proteinExistence type="predicted"/>
<organism evidence="1 2">
    <name type="scientific">Pleuronectes platessa</name>
    <name type="common">European plaice</name>
    <dbReference type="NCBI Taxonomy" id="8262"/>
    <lineage>
        <taxon>Eukaryota</taxon>
        <taxon>Metazoa</taxon>
        <taxon>Chordata</taxon>
        <taxon>Craniata</taxon>
        <taxon>Vertebrata</taxon>
        <taxon>Euteleostomi</taxon>
        <taxon>Actinopterygii</taxon>
        <taxon>Neopterygii</taxon>
        <taxon>Teleostei</taxon>
        <taxon>Neoteleostei</taxon>
        <taxon>Acanthomorphata</taxon>
        <taxon>Carangaria</taxon>
        <taxon>Pleuronectiformes</taxon>
        <taxon>Pleuronectoidei</taxon>
        <taxon>Pleuronectidae</taxon>
        <taxon>Pleuronectes</taxon>
    </lineage>
</organism>
<protein>
    <submittedName>
        <fullName evidence="1">Uncharacterized protein</fullName>
    </submittedName>
</protein>
<gene>
    <name evidence="1" type="ORF">PLEPLA_LOCUS6631</name>
</gene>
<dbReference type="Proteomes" id="UP001153269">
    <property type="component" value="Unassembled WGS sequence"/>
</dbReference>
<dbReference type="AlphaFoldDB" id="A0A9N7TTC5"/>